<evidence type="ECO:0000313" key="1">
    <source>
        <dbReference type="EMBL" id="KAF2469189.1"/>
    </source>
</evidence>
<dbReference type="Proteomes" id="UP000799755">
    <property type="component" value="Unassembled WGS sequence"/>
</dbReference>
<sequence>MIQLVRHAVWQAAQADFTDSVSVRNLEATVNAGVDAWGRQKTQRVLLTPTLTLVAPFSSAAQSDSLDTSTIHYGKLSKAIRALIQDSSIEWKTTNSMAKAILDSSLATADKAPIASAQLDIFYPKGSMLGDGAGLMHCMSLRPTLSLSRVLYLRNVRIPCLIGINSNERLQKQPVIVNLWIECISEDRSDDYTQLEQVLVNAVSESSFETLESLSTMLVEELRQKFFRPAKDDNAFVRLRVEKPMAVPFAEAPAIEIMRPVKV</sequence>
<evidence type="ECO:0000313" key="2">
    <source>
        <dbReference type="Proteomes" id="UP000799755"/>
    </source>
</evidence>
<keyword evidence="2" id="KW-1185">Reference proteome</keyword>
<gene>
    <name evidence="1" type="ORF">BDR25DRAFT_264416</name>
</gene>
<organism evidence="1 2">
    <name type="scientific">Lindgomyces ingoldianus</name>
    <dbReference type="NCBI Taxonomy" id="673940"/>
    <lineage>
        <taxon>Eukaryota</taxon>
        <taxon>Fungi</taxon>
        <taxon>Dikarya</taxon>
        <taxon>Ascomycota</taxon>
        <taxon>Pezizomycotina</taxon>
        <taxon>Dothideomycetes</taxon>
        <taxon>Pleosporomycetidae</taxon>
        <taxon>Pleosporales</taxon>
        <taxon>Lindgomycetaceae</taxon>
        <taxon>Lindgomyces</taxon>
    </lineage>
</organism>
<reference evidence="1" key="1">
    <citation type="journal article" date="2020" name="Stud. Mycol.">
        <title>101 Dothideomycetes genomes: a test case for predicting lifestyles and emergence of pathogens.</title>
        <authorList>
            <person name="Haridas S."/>
            <person name="Albert R."/>
            <person name="Binder M."/>
            <person name="Bloem J."/>
            <person name="Labutti K."/>
            <person name="Salamov A."/>
            <person name="Andreopoulos B."/>
            <person name="Baker S."/>
            <person name="Barry K."/>
            <person name="Bills G."/>
            <person name="Bluhm B."/>
            <person name="Cannon C."/>
            <person name="Castanera R."/>
            <person name="Culley D."/>
            <person name="Daum C."/>
            <person name="Ezra D."/>
            <person name="Gonzalez J."/>
            <person name="Henrissat B."/>
            <person name="Kuo A."/>
            <person name="Liang C."/>
            <person name="Lipzen A."/>
            <person name="Lutzoni F."/>
            <person name="Magnuson J."/>
            <person name="Mondo S."/>
            <person name="Nolan M."/>
            <person name="Ohm R."/>
            <person name="Pangilinan J."/>
            <person name="Park H.-J."/>
            <person name="Ramirez L."/>
            <person name="Alfaro M."/>
            <person name="Sun H."/>
            <person name="Tritt A."/>
            <person name="Yoshinaga Y."/>
            <person name="Zwiers L.-H."/>
            <person name="Turgeon B."/>
            <person name="Goodwin S."/>
            <person name="Spatafora J."/>
            <person name="Crous P."/>
            <person name="Grigoriev I."/>
        </authorList>
    </citation>
    <scope>NUCLEOTIDE SEQUENCE</scope>
    <source>
        <strain evidence="1">ATCC 200398</strain>
    </source>
</reference>
<protein>
    <submittedName>
        <fullName evidence="1">Uncharacterized protein</fullName>
    </submittedName>
</protein>
<accession>A0ACB6QQ97</accession>
<dbReference type="EMBL" id="MU003513">
    <property type="protein sequence ID" value="KAF2469189.1"/>
    <property type="molecule type" value="Genomic_DNA"/>
</dbReference>
<comment type="caution">
    <text evidence="1">The sequence shown here is derived from an EMBL/GenBank/DDBJ whole genome shotgun (WGS) entry which is preliminary data.</text>
</comment>
<proteinExistence type="predicted"/>
<name>A0ACB6QQ97_9PLEO</name>